<feature type="non-terminal residue" evidence="6">
    <location>
        <position position="1"/>
    </location>
</feature>
<evidence type="ECO:0000313" key="6">
    <source>
        <dbReference type="EMBL" id="GBG25074.1"/>
    </source>
</evidence>
<sequence length="1066" mass="113189">HKLEYDGGTELGIRSKDLCVIRTNVISCARANRTHPVANSADTSTNGTDPGANGFNSIADSADTSTNCTNTSTNGLDAVTDDANGCRFSTELGIRSKDLRVIRTNIVSCARANRTHPIANSADASTNSTDSDANCTNTSTDGLDAVANDADRFRIRANPSSDSSAFGVLHRCHDDGRQLGSLPRSTELGIRSKDLYVIRTNVVSCARANRTHPIANSADASTNSTDSGANCTNTGTDGLDAVANDADRFRIRANPSSDSSAFGAPNWAYGPKTYDGVQPYEVTTTDASLEACQEAPNWAYGPKTCSEGAPTQSPTQSPGAITTNGPTGAPTEAPTFPPSVCFTEGQRFTRSDEAGEPIDTISSALSADACQANCALTTGCEYFAFRYAGANPGRCELYSSIEAGTTSSSIWLTGPRSCVSVPTLAPTRSPTSSPTECYTEGFRYERVDGEQPFETITTDTDAEACQAACQLSMRLDLLTNVFALCTHDPAANPKSNGISNYTSANAIADNTFSHGISYGEANDCGTDESVASVVEIVLPDNGLEGVLPAEIMEPFTNFQLLNLSGNDITGDGPDDCVDIQRCYEDGVICDVPNLCGEVFGVNPDGTPDWTPPTDGETDMYPLIELEVGESVFFNFSEDSNVVQMSSQTAFENCEFSGSVVLASASQGSYRFVAKKDDAGDTVYIASSLPTSSHESCENGQRVAIAVEGTTTAPTSEALDPGDDDDNGVPWWVILLVALVLLCCVLPCLLCLLLACAQRCCPERVPERLAKPLDRFVRAGAANNTRDQALGFPDPDGLAPYTALPPRHQRSAPPVLETGFAGFAGAAVPTPAPTPAYDSNAMEVFLAPHAVDGVLVASEHGDVFLDEEDRRAAALRENPSLKQAKLQALAMNTVVSRPISSMEDLLREANLEQHIPHFRSEHMDLEAVTFASEGQLRELGLSMGEAVRLRHITRTLQRKLAQTASAPATGTVTSTTPSGRPLRGVLKKPHPTAYAVPTQRAQFGPGDPVTVHRVGAKVLRGRITEVRDAGHATREPRYVVEIAQQSRQGAAASARQQVVRESELRAA</sequence>
<feature type="domain" description="Apple" evidence="5">
    <location>
        <begin position="341"/>
        <end position="418"/>
    </location>
</feature>
<evidence type="ECO:0000259" key="5">
    <source>
        <dbReference type="PROSITE" id="PS50948"/>
    </source>
</evidence>
<feature type="transmembrane region" description="Helical" evidence="4">
    <location>
        <begin position="730"/>
        <end position="754"/>
    </location>
</feature>
<evidence type="ECO:0000313" key="7">
    <source>
        <dbReference type="Proteomes" id="UP000241890"/>
    </source>
</evidence>
<keyword evidence="1" id="KW-0677">Repeat</keyword>
<dbReference type="OrthoDB" id="5421909at2759"/>
<feature type="region of interest" description="Disordered" evidence="3">
    <location>
        <begin position="959"/>
        <end position="985"/>
    </location>
</feature>
<proteinExistence type="predicted"/>
<feature type="compositionally biased region" description="Polar residues" evidence="3">
    <location>
        <begin position="309"/>
        <end position="326"/>
    </location>
</feature>
<dbReference type="Gene3D" id="2.60.40.420">
    <property type="entry name" value="Cupredoxins - blue copper proteins"/>
    <property type="match status" value="1"/>
</dbReference>
<name>A0A2R5GBG8_9STRA</name>
<reference evidence="6 7" key="1">
    <citation type="submission" date="2017-12" db="EMBL/GenBank/DDBJ databases">
        <title>Sequencing, de novo assembly and annotation of complete genome of a new Thraustochytrid species, strain FCC1311.</title>
        <authorList>
            <person name="Sedici K."/>
            <person name="Godart F."/>
            <person name="Aiese Cigliano R."/>
            <person name="Sanseverino W."/>
            <person name="Barakat M."/>
            <person name="Ortet P."/>
            <person name="Marechal E."/>
            <person name="Cagnac O."/>
            <person name="Amato A."/>
        </authorList>
    </citation>
    <scope>NUCLEOTIDE SEQUENCE [LARGE SCALE GENOMIC DNA]</scope>
</reference>
<keyword evidence="4" id="KW-0472">Membrane</keyword>
<dbReference type="Gene3D" id="1.10.150.50">
    <property type="entry name" value="Transcription Factor, Ets-1"/>
    <property type="match status" value="1"/>
</dbReference>
<evidence type="ECO:0000256" key="1">
    <source>
        <dbReference type="ARBA" id="ARBA00022737"/>
    </source>
</evidence>
<dbReference type="SUPFAM" id="SSF57414">
    <property type="entry name" value="Hairpin loop containing domain-like"/>
    <property type="match status" value="1"/>
</dbReference>
<keyword evidence="4" id="KW-0812">Transmembrane</keyword>
<dbReference type="Gene3D" id="3.50.4.10">
    <property type="entry name" value="Hepatocyte Growth Factor"/>
    <property type="match status" value="1"/>
</dbReference>
<evidence type="ECO:0000256" key="3">
    <source>
        <dbReference type="SAM" id="MobiDB-lite"/>
    </source>
</evidence>
<dbReference type="SUPFAM" id="SSF49503">
    <property type="entry name" value="Cupredoxins"/>
    <property type="match status" value="1"/>
</dbReference>
<dbReference type="AlphaFoldDB" id="A0A2R5GBG8"/>
<comment type="caution">
    <text evidence="6">The sequence shown here is derived from an EMBL/GenBank/DDBJ whole genome shotgun (WGS) entry which is preliminary data.</text>
</comment>
<dbReference type="InterPro" id="IPR013761">
    <property type="entry name" value="SAM/pointed_sf"/>
</dbReference>
<feature type="region of interest" description="Disordered" evidence="3">
    <location>
        <begin position="304"/>
        <end position="337"/>
    </location>
</feature>
<dbReference type="InterPro" id="IPR008972">
    <property type="entry name" value="Cupredoxin"/>
</dbReference>
<dbReference type="Proteomes" id="UP000241890">
    <property type="component" value="Unassembled WGS sequence"/>
</dbReference>
<dbReference type="GO" id="GO:0005576">
    <property type="term" value="C:extracellular region"/>
    <property type="evidence" value="ECO:0007669"/>
    <property type="project" value="InterPro"/>
</dbReference>
<evidence type="ECO:0000256" key="4">
    <source>
        <dbReference type="SAM" id="Phobius"/>
    </source>
</evidence>
<gene>
    <name evidence="6" type="ORF">FCC1311_012912</name>
</gene>
<dbReference type="InterPro" id="IPR000177">
    <property type="entry name" value="Apple"/>
</dbReference>
<organism evidence="6 7">
    <name type="scientific">Hondaea fermentalgiana</name>
    <dbReference type="NCBI Taxonomy" id="2315210"/>
    <lineage>
        <taxon>Eukaryota</taxon>
        <taxon>Sar</taxon>
        <taxon>Stramenopiles</taxon>
        <taxon>Bigyra</taxon>
        <taxon>Labyrinthulomycetes</taxon>
        <taxon>Thraustochytrida</taxon>
        <taxon>Thraustochytriidae</taxon>
        <taxon>Hondaea</taxon>
    </lineage>
</organism>
<dbReference type="EMBL" id="BEYU01000011">
    <property type="protein sequence ID" value="GBG25074.1"/>
    <property type="molecule type" value="Genomic_DNA"/>
</dbReference>
<keyword evidence="7" id="KW-1185">Reference proteome</keyword>
<dbReference type="PROSITE" id="PS50948">
    <property type="entry name" value="PAN"/>
    <property type="match status" value="1"/>
</dbReference>
<dbReference type="InParanoid" id="A0A2R5GBG8"/>
<dbReference type="SMART" id="SM00223">
    <property type="entry name" value="APPLE"/>
    <property type="match status" value="1"/>
</dbReference>
<feature type="compositionally biased region" description="Polar residues" evidence="3">
    <location>
        <begin position="959"/>
        <end position="977"/>
    </location>
</feature>
<keyword evidence="2" id="KW-1015">Disulfide bond</keyword>
<keyword evidence="4" id="KW-1133">Transmembrane helix</keyword>
<dbReference type="SUPFAM" id="SSF47769">
    <property type="entry name" value="SAM/Pointed domain"/>
    <property type="match status" value="1"/>
</dbReference>
<protein>
    <recommendedName>
        <fullName evidence="5">Apple domain-containing protein</fullName>
    </recommendedName>
</protein>
<dbReference type="GO" id="GO:0006508">
    <property type="term" value="P:proteolysis"/>
    <property type="evidence" value="ECO:0007669"/>
    <property type="project" value="InterPro"/>
</dbReference>
<evidence type="ECO:0000256" key="2">
    <source>
        <dbReference type="ARBA" id="ARBA00023157"/>
    </source>
</evidence>
<dbReference type="InterPro" id="IPR003609">
    <property type="entry name" value="Pan_app"/>
</dbReference>
<accession>A0A2R5GBG8</accession>